<keyword evidence="3" id="KW-1185">Reference proteome</keyword>
<name>A0A165ZHU8_9AGAM</name>
<dbReference type="PANTHER" id="PTHR33096:SF1">
    <property type="entry name" value="CXC1-LIKE CYSTEINE CLUSTER ASSOCIATED WITH KDZ TRANSPOSASES DOMAIN-CONTAINING PROTEIN"/>
    <property type="match status" value="1"/>
</dbReference>
<accession>A0A165ZHU8</accession>
<feature type="region of interest" description="Disordered" evidence="1">
    <location>
        <begin position="201"/>
        <end position="225"/>
    </location>
</feature>
<evidence type="ECO:0000313" key="2">
    <source>
        <dbReference type="EMBL" id="KZT34318.1"/>
    </source>
</evidence>
<evidence type="ECO:0000313" key="3">
    <source>
        <dbReference type="Proteomes" id="UP000076798"/>
    </source>
</evidence>
<dbReference type="OrthoDB" id="3265112at2759"/>
<dbReference type="Proteomes" id="UP000076798">
    <property type="component" value="Unassembled WGS sequence"/>
</dbReference>
<dbReference type="Pfam" id="PF18758">
    <property type="entry name" value="KDZ"/>
    <property type="match status" value="1"/>
</dbReference>
<dbReference type="InterPro" id="IPR040521">
    <property type="entry name" value="KDZ"/>
</dbReference>
<protein>
    <recommendedName>
        <fullName evidence="4">CxC1-like cysteine cluster associated with KDZ transposases domain-containing protein</fullName>
    </recommendedName>
</protein>
<feature type="compositionally biased region" description="Polar residues" evidence="1">
    <location>
        <begin position="205"/>
        <end position="216"/>
    </location>
</feature>
<dbReference type="PANTHER" id="PTHR33096">
    <property type="entry name" value="CXC2 DOMAIN-CONTAINING PROTEIN"/>
    <property type="match status" value="1"/>
</dbReference>
<feature type="compositionally biased region" description="Polar residues" evidence="1">
    <location>
        <begin position="839"/>
        <end position="861"/>
    </location>
</feature>
<evidence type="ECO:0000256" key="1">
    <source>
        <dbReference type="SAM" id="MobiDB-lite"/>
    </source>
</evidence>
<evidence type="ECO:0008006" key="4">
    <source>
        <dbReference type="Google" id="ProtNLM"/>
    </source>
</evidence>
<organism evidence="2 3">
    <name type="scientific">Sistotremastrum suecicum HHB10207 ss-3</name>
    <dbReference type="NCBI Taxonomy" id="1314776"/>
    <lineage>
        <taxon>Eukaryota</taxon>
        <taxon>Fungi</taxon>
        <taxon>Dikarya</taxon>
        <taxon>Basidiomycota</taxon>
        <taxon>Agaricomycotina</taxon>
        <taxon>Agaricomycetes</taxon>
        <taxon>Sistotremastrales</taxon>
        <taxon>Sistotremastraceae</taxon>
        <taxon>Sistotremastrum</taxon>
    </lineage>
</organism>
<dbReference type="EMBL" id="KV428187">
    <property type="protein sequence ID" value="KZT34318.1"/>
    <property type="molecule type" value="Genomic_DNA"/>
</dbReference>
<sequence>CHPSVASQILALGFYPCSPDRPTLAVDVELLELVRNMALTQAPNDTAWSRALEQGLHEKGMKLESMDCLRKRFSQAHTWYTEMIHGKDHTLENLLDSHRTAPCANERPTFEDAATYDPTANTAAEPERPSEYLRKRCPLCFGGDPQHPSLIYSVRLFWILVIDACFTQSRSPGRMDPVHIHPHTVILPQSYVDTVRKEVEAVRPSKSQPQTASQSPETDKDDIIPGLKLPRHISDDCHNTFKAADEMRMKTSAAMVDTGLMALQCRHDRTLFLVNMTDPGERQYYAIALLKKFFEHVPKNGKVGVMYDIGCQLNRSFAQWGFLPEDRDRLIFAVSVFHAFGHQWACQLLYHPRKCPHFGLSNGEGCERFWSLLQSIIAHNRVCGPYRRLYTINNQIRYIDSQSLDGLGDWLGRMYTSALEKQSEAKLVLASCGVEITELRRLWAEQVDEQTRPIQRQSDKAGKKALEDILHLQAEINELKATLLAPTSTKKTTRKKNPGVSLEHPTAAPLAPGTTITDSQIQKKQAELLKLKAELGIADQQTYTQIAASRHQEYLTLSANARRLRQRFLTNLRNRKMENTRIYTGLRNPANEKKLLKNAAHNVQRRDPTLTQTVSKYNALVQRIQNLIRTGKAPRGAFKPMKLDATEQFNMDVDNGMWEEPAVQYGQEETHPQWLTDDNVRKGIYAMLLQDRCEEELVRLAHERSALQAWFQEEWRLLNKVIRLTTEKSILYQLNKRKIAMLRLCVRWRRDAVCIPHDDEQWGPSEHELTNQMAADQHAVYDIHVLDELEEVDDEGEESDAEIRITEAQIQNDISEALAGPPLPELHFMFASPIFSEPVTPQQPKRTRDLMSTASTPSLDGSPTKKVKWKRLV</sequence>
<reference evidence="2 3" key="1">
    <citation type="journal article" date="2016" name="Mol. Biol. Evol.">
        <title>Comparative Genomics of Early-Diverging Mushroom-Forming Fungi Provides Insights into the Origins of Lignocellulose Decay Capabilities.</title>
        <authorList>
            <person name="Nagy L.G."/>
            <person name="Riley R."/>
            <person name="Tritt A."/>
            <person name="Adam C."/>
            <person name="Daum C."/>
            <person name="Floudas D."/>
            <person name="Sun H."/>
            <person name="Yadav J.S."/>
            <person name="Pangilinan J."/>
            <person name="Larsson K.H."/>
            <person name="Matsuura K."/>
            <person name="Barry K."/>
            <person name="Labutti K."/>
            <person name="Kuo R."/>
            <person name="Ohm R.A."/>
            <person name="Bhattacharya S.S."/>
            <person name="Shirouzu T."/>
            <person name="Yoshinaga Y."/>
            <person name="Martin F.M."/>
            <person name="Grigoriev I.V."/>
            <person name="Hibbett D.S."/>
        </authorList>
    </citation>
    <scope>NUCLEOTIDE SEQUENCE [LARGE SCALE GENOMIC DNA]</scope>
    <source>
        <strain evidence="2 3">HHB10207 ss-3</strain>
    </source>
</reference>
<feature type="region of interest" description="Disordered" evidence="1">
    <location>
        <begin position="487"/>
        <end position="517"/>
    </location>
</feature>
<gene>
    <name evidence="2" type="ORF">SISSUDRAFT_992017</name>
</gene>
<feature type="region of interest" description="Disordered" evidence="1">
    <location>
        <begin position="837"/>
        <end position="867"/>
    </location>
</feature>
<feature type="non-terminal residue" evidence="2">
    <location>
        <position position="1"/>
    </location>
</feature>
<dbReference type="STRING" id="1314776.A0A165ZHU8"/>
<dbReference type="AlphaFoldDB" id="A0A165ZHU8"/>
<proteinExistence type="predicted"/>